<protein>
    <recommendedName>
        <fullName evidence="6">Opine dehydrogenase domain-containing protein</fullName>
    </recommendedName>
</protein>
<dbReference type="InterPro" id="IPR036291">
    <property type="entry name" value="NAD(P)-bd_dom_sf"/>
</dbReference>
<dbReference type="InterPro" id="IPR011128">
    <property type="entry name" value="G3P_DH_NAD-dep_N"/>
</dbReference>
<dbReference type="InterPro" id="IPR051729">
    <property type="entry name" value="Opine/Lysopine_DH"/>
</dbReference>
<dbReference type="GO" id="GO:0016616">
    <property type="term" value="F:oxidoreductase activity, acting on the CH-OH group of donors, NAD or NADP as acceptor"/>
    <property type="evidence" value="ECO:0007669"/>
    <property type="project" value="InterPro"/>
</dbReference>
<reference evidence="4 5" key="1">
    <citation type="submission" date="2019-05" db="EMBL/GenBank/DDBJ databases">
        <title>Psychrobacillus vulpis sp. nov., a new species isolated from feces of a red fox that inhabits in The Tablas de Daimiel Natural Park, Albacete, Spain.</title>
        <authorList>
            <person name="Rodriguez M."/>
            <person name="Reina J.C."/>
            <person name="Bejar V."/>
            <person name="Llamas I."/>
        </authorList>
    </citation>
    <scope>NUCLEOTIDE SEQUENCE [LARGE SCALE GENOMIC DNA]</scope>
    <source>
        <strain evidence="4 5">NHI-2</strain>
    </source>
</reference>
<dbReference type="InterPro" id="IPR008927">
    <property type="entry name" value="6-PGluconate_DH-like_C_sf"/>
</dbReference>
<dbReference type="RefSeq" id="WP_142608240.1">
    <property type="nucleotide sequence ID" value="NZ_VDGG01000036.1"/>
</dbReference>
<dbReference type="SUPFAM" id="SSF48179">
    <property type="entry name" value="6-phosphogluconate dehydrogenase C-terminal domain-like"/>
    <property type="match status" value="1"/>
</dbReference>
<evidence type="ECO:0000259" key="2">
    <source>
        <dbReference type="Pfam" id="PF01210"/>
    </source>
</evidence>
<dbReference type="InterPro" id="IPR003421">
    <property type="entry name" value="Opine_DH"/>
</dbReference>
<dbReference type="GO" id="GO:0046168">
    <property type="term" value="P:glycerol-3-phosphate catabolic process"/>
    <property type="evidence" value="ECO:0007669"/>
    <property type="project" value="InterPro"/>
</dbReference>
<dbReference type="AlphaFoldDB" id="A0A544SY54"/>
<dbReference type="Gene3D" id="1.10.1040.10">
    <property type="entry name" value="N-(1-d-carboxylethyl)-l-norvaline Dehydrogenase, domain 2"/>
    <property type="match status" value="1"/>
</dbReference>
<accession>A0A544SY54</accession>
<evidence type="ECO:0000256" key="1">
    <source>
        <dbReference type="ARBA" id="ARBA00023002"/>
    </source>
</evidence>
<dbReference type="Proteomes" id="UP000318937">
    <property type="component" value="Unassembled WGS sequence"/>
</dbReference>
<dbReference type="InterPro" id="IPR013328">
    <property type="entry name" value="6PGD_dom2"/>
</dbReference>
<dbReference type="GO" id="GO:0051287">
    <property type="term" value="F:NAD binding"/>
    <property type="evidence" value="ECO:0007669"/>
    <property type="project" value="InterPro"/>
</dbReference>
<dbReference type="PANTHER" id="PTHR38015">
    <property type="entry name" value="BLR6086 PROTEIN"/>
    <property type="match status" value="1"/>
</dbReference>
<comment type="caution">
    <text evidence="4">The sequence shown here is derived from an EMBL/GenBank/DDBJ whole genome shotgun (WGS) entry which is preliminary data.</text>
</comment>
<gene>
    <name evidence="4" type="ORF">FG383_15185</name>
</gene>
<dbReference type="Pfam" id="PF01210">
    <property type="entry name" value="NAD_Gly3P_dh_N"/>
    <property type="match status" value="1"/>
</dbReference>
<proteinExistence type="predicted"/>
<feature type="domain" description="Opine dehydrogenase" evidence="3">
    <location>
        <begin position="190"/>
        <end position="335"/>
    </location>
</feature>
<keyword evidence="1" id="KW-0560">Oxidoreductase</keyword>
<evidence type="ECO:0000313" key="5">
    <source>
        <dbReference type="Proteomes" id="UP000318937"/>
    </source>
</evidence>
<dbReference type="OrthoDB" id="1073746at2"/>
<dbReference type="Pfam" id="PF02317">
    <property type="entry name" value="Octopine_DH"/>
    <property type="match status" value="1"/>
</dbReference>
<dbReference type="EMBL" id="VDGG01000036">
    <property type="protein sequence ID" value="TQR10129.1"/>
    <property type="molecule type" value="Genomic_DNA"/>
</dbReference>
<sequence length="365" mass="40075">MKKVQRVAILGAGNGGITAAADLKSRGFEVSLYELPQFRKNLEGIKQKGGILLMELNQESFYEVDLVTTDIVQAIQGADVIMLTVPGFAIEQFAELLAPIVSEEQVILLNGAAAMGCVRFVNKARDLGINKKFSIAETNSLTYGTRAFPAEAIAELSLRVKKIFLAAYPHTETERLLAVCSQLYDCFVAAKNIWHTTLENGNPEVHPGPCLLNAGRIDYSQGEFWLYKEGITEHTIKLLHAIEGERMAIGKAFGFELEDAVQSRARRGYFSNEEEDLQTLFNTSEVFTKIKGPVSVQSRYFTEDISSGLVLWSDLGKVAGVPTPNIDAVIILGGTLLEQDFNNDGLHLKSLGLDGLSVQQLVEFV</sequence>
<evidence type="ECO:0008006" key="6">
    <source>
        <dbReference type="Google" id="ProtNLM"/>
    </source>
</evidence>
<keyword evidence="5" id="KW-1185">Reference proteome</keyword>
<name>A0A544SY54_9BACI</name>
<dbReference type="PANTHER" id="PTHR38015:SF1">
    <property type="entry name" value="OPINE DEHYDROGENASE DOMAIN-CONTAINING PROTEIN"/>
    <property type="match status" value="1"/>
</dbReference>
<evidence type="ECO:0000259" key="3">
    <source>
        <dbReference type="Pfam" id="PF02317"/>
    </source>
</evidence>
<organism evidence="4 5">
    <name type="scientific">Psychrobacillus soli</name>
    <dbReference type="NCBI Taxonomy" id="1543965"/>
    <lineage>
        <taxon>Bacteria</taxon>
        <taxon>Bacillati</taxon>
        <taxon>Bacillota</taxon>
        <taxon>Bacilli</taxon>
        <taxon>Bacillales</taxon>
        <taxon>Bacillaceae</taxon>
        <taxon>Psychrobacillus</taxon>
    </lineage>
</organism>
<evidence type="ECO:0000313" key="4">
    <source>
        <dbReference type="EMBL" id="TQR10129.1"/>
    </source>
</evidence>
<dbReference type="Gene3D" id="3.40.50.720">
    <property type="entry name" value="NAD(P)-binding Rossmann-like Domain"/>
    <property type="match status" value="1"/>
</dbReference>
<feature type="domain" description="Glycerol-3-phosphate dehydrogenase NAD-dependent N-terminal" evidence="2">
    <location>
        <begin position="7"/>
        <end position="108"/>
    </location>
</feature>
<dbReference type="SUPFAM" id="SSF51735">
    <property type="entry name" value="NAD(P)-binding Rossmann-fold domains"/>
    <property type="match status" value="1"/>
</dbReference>